<feature type="region of interest" description="Disordered" evidence="1">
    <location>
        <begin position="1"/>
        <end position="32"/>
    </location>
</feature>
<dbReference type="InterPro" id="IPR001214">
    <property type="entry name" value="SET_dom"/>
</dbReference>
<evidence type="ECO:0000256" key="1">
    <source>
        <dbReference type="SAM" id="MobiDB-lite"/>
    </source>
</evidence>
<accession>A0A7S4Q1D6</accession>
<dbReference type="EMBL" id="HBNR01013588">
    <property type="protein sequence ID" value="CAE4569159.1"/>
    <property type="molecule type" value="Transcribed_RNA"/>
</dbReference>
<dbReference type="Gene3D" id="3.90.1410.10">
    <property type="entry name" value="set domain protein methyltransferase, domain 1"/>
    <property type="match status" value="1"/>
</dbReference>
<dbReference type="SUPFAM" id="SSF82199">
    <property type="entry name" value="SET domain"/>
    <property type="match status" value="1"/>
</dbReference>
<dbReference type="InterPro" id="IPR046341">
    <property type="entry name" value="SET_dom_sf"/>
</dbReference>
<proteinExistence type="predicted"/>
<reference evidence="3" key="1">
    <citation type="submission" date="2021-01" db="EMBL/GenBank/DDBJ databases">
        <authorList>
            <person name="Corre E."/>
            <person name="Pelletier E."/>
            <person name="Niang G."/>
            <person name="Scheremetjew M."/>
            <person name="Finn R."/>
            <person name="Kale V."/>
            <person name="Holt S."/>
            <person name="Cochrane G."/>
            <person name="Meng A."/>
            <person name="Brown T."/>
            <person name="Cohen L."/>
        </authorList>
    </citation>
    <scope>NUCLEOTIDE SEQUENCE</scope>
    <source>
        <strain evidence="3">CCMP3105</strain>
    </source>
</reference>
<sequence length="453" mass="48794">MSAGNSWRQDPGHGGRGRKRPRPLEPSEAAQGSEAAAAARFFRWLEENGAKADGLSLRSCGFAGLGLFAERAFRPGELVYEIPKALTLTPEKAADSPLGEAVSKAGASAALTMWIYLASSREDSANPWHPYLALLPEPQPDPTGWSEAFLQKELRGTGLLAMVREAKRGVEEELNDVLPCLPAELQRGLSLERVLWARGVFLSRCFPAVLAEDASVAIRPDALDGTAGVAMGQELGCLVPLLDMMNHRPGHPSRWEASGSAGTIAIRAMAEIRPGDEVLSNYGDDRSNEELLFPHGFALPQNPHDTATGIVLCLEQEDADAADERRRALAAEGLPCALSGGSRPALFVGPFGVGGPPWREALPPRLRDALELLDERRTLQPVLVLRQLLGQRRELLKDSEAADEVALREGSQDLAGSLAAYREGQRRVLDAAIREVEVMLRVPQSAPVAELGA</sequence>
<name>A0A7S4Q1D6_9DINO</name>
<feature type="domain" description="SET" evidence="2">
    <location>
        <begin position="53"/>
        <end position="283"/>
    </location>
</feature>
<protein>
    <recommendedName>
        <fullName evidence="2">SET domain-containing protein</fullName>
    </recommendedName>
</protein>
<dbReference type="Pfam" id="PF00856">
    <property type="entry name" value="SET"/>
    <property type="match status" value="1"/>
</dbReference>
<organism evidence="3">
    <name type="scientific">Alexandrium monilatum</name>
    <dbReference type="NCBI Taxonomy" id="311494"/>
    <lineage>
        <taxon>Eukaryota</taxon>
        <taxon>Sar</taxon>
        <taxon>Alveolata</taxon>
        <taxon>Dinophyceae</taxon>
        <taxon>Gonyaulacales</taxon>
        <taxon>Pyrocystaceae</taxon>
        <taxon>Alexandrium</taxon>
    </lineage>
</organism>
<evidence type="ECO:0000259" key="2">
    <source>
        <dbReference type="PROSITE" id="PS50280"/>
    </source>
</evidence>
<gene>
    <name evidence="3" type="ORF">AMON00008_LOCUS8778</name>
</gene>
<dbReference type="PANTHER" id="PTHR13271">
    <property type="entry name" value="UNCHARACTERIZED PUTATIVE METHYLTRANSFERASE"/>
    <property type="match status" value="1"/>
</dbReference>
<dbReference type="GO" id="GO:0016279">
    <property type="term" value="F:protein-lysine N-methyltransferase activity"/>
    <property type="evidence" value="ECO:0007669"/>
    <property type="project" value="TreeGrafter"/>
</dbReference>
<dbReference type="PROSITE" id="PS50280">
    <property type="entry name" value="SET"/>
    <property type="match status" value="1"/>
</dbReference>
<dbReference type="InterPro" id="IPR050600">
    <property type="entry name" value="SETD3_SETD6_MTase"/>
</dbReference>
<dbReference type="AlphaFoldDB" id="A0A7S4Q1D6"/>
<evidence type="ECO:0000313" key="3">
    <source>
        <dbReference type="EMBL" id="CAE4569159.1"/>
    </source>
</evidence>